<dbReference type="InterPro" id="IPR036397">
    <property type="entry name" value="RNaseH_sf"/>
</dbReference>
<reference evidence="1" key="1">
    <citation type="submission" date="2021-02" db="EMBL/GenBank/DDBJ databases">
        <authorList>
            <person name="Steward A R."/>
        </authorList>
    </citation>
    <scope>NUCLEOTIDE SEQUENCE</scope>
</reference>
<dbReference type="Gene3D" id="3.30.420.10">
    <property type="entry name" value="Ribonuclease H-like superfamily/Ribonuclease H"/>
    <property type="match status" value="1"/>
</dbReference>
<comment type="caution">
    <text evidence="1">The sequence shown here is derived from an EMBL/GenBank/DDBJ whole genome shotgun (WGS) entry which is preliminary data.</text>
</comment>
<keyword evidence="2" id="KW-1185">Reference proteome</keyword>
<dbReference type="PANTHER" id="PTHR47326">
    <property type="entry name" value="TRANSPOSABLE ELEMENT TC3 TRANSPOSASE-LIKE PROTEIN"/>
    <property type="match status" value="1"/>
</dbReference>
<dbReference type="Proteomes" id="UP000663880">
    <property type="component" value="Unassembled WGS sequence"/>
</dbReference>
<dbReference type="EMBL" id="CAJOBZ010000010">
    <property type="protein sequence ID" value="CAF4832084.1"/>
    <property type="molecule type" value="Genomic_DNA"/>
</dbReference>
<accession>A0A821R525</accession>
<dbReference type="OrthoDB" id="9971063at2759"/>
<sequence length="116" mass="13381">MISDFLKPEIEAHDLHDIWFQQDGATCQTARETMDLRRSRFGEQFISRLGPVDWPPRSCDITPLHFYLWGYVKSKCFVDKPASVEALEANITEVISEIPTERSCLPQHLSGIIFKK</sequence>
<dbReference type="AlphaFoldDB" id="A0A821R525"/>
<proteinExistence type="predicted"/>
<gene>
    <name evidence="1" type="ORF">PMACD_LOCUS5411</name>
</gene>
<evidence type="ECO:0000313" key="2">
    <source>
        <dbReference type="Proteomes" id="UP000663880"/>
    </source>
</evidence>
<evidence type="ECO:0000313" key="1">
    <source>
        <dbReference type="EMBL" id="CAF4832084.1"/>
    </source>
</evidence>
<name>A0A821R525_9NEOP</name>
<protein>
    <submittedName>
        <fullName evidence="1">Uncharacterized protein</fullName>
    </submittedName>
</protein>
<organism evidence="1 2">
    <name type="scientific">Pieris macdunnoughi</name>
    <dbReference type="NCBI Taxonomy" id="345717"/>
    <lineage>
        <taxon>Eukaryota</taxon>
        <taxon>Metazoa</taxon>
        <taxon>Ecdysozoa</taxon>
        <taxon>Arthropoda</taxon>
        <taxon>Hexapoda</taxon>
        <taxon>Insecta</taxon>
        <taxon>Pterygota</taxon>
        <taxon>Neoptera</taxon>
        <taxon>Endopterygota</taxon>
        <taxon>Lepidoptera</taxon>
        <taxon>Glossata</taxon>
        <taxon>Ditrysia</taxon>
        <taxon>Papilionoidea</taxon>
        <taxon>Pieridae</taxon>
        <taxon>Pierinae</taxon>
        <taxon>Pieris</taxon>
    </lineage>
</organism>
<dbReference type="PANTHER" id="PTHR47326:SF1">
    <property type="entry name" value="HTH PSQ-TYPE DOMAIN-CONTAINING PROTEIN"/>
    <property type="match status" value="1"/>
</dbReference>
<dbReference type="GO" id="GO:0003676">
    <property type="term" value="F:nucleic acid binding"/>
    <property type="evidence" value="ECO:0007669"/>
    <property type="project" value="InterPro"/>
</dbReference>